<dbReference type="InterPro" id="IPR000436">
    <property type="entry name" value="Sushi_SCR_CCP_dom"/>
</dbReference>
<feature type="chain" id="PRO_5043920814" description="Sushi domain-containing protein" evidence="3">
    <location>
        <begin position="24"/>
        <end position="111"/>
    </location>
</feature>
<accession>A0AAV2RN32</accession>
<feature type="non-terminal residue" evidence="5">
    <location>
        <position position="111"/>
    </location>
</feature>
<evidence type="ECO:0000313" key="6">
    <source>
        <dbReference type="Proteomes" id="UP001497623"/>
    </source>
</evidence>
<keyword evidence="3" id="KW-0732">Signal</keyword>
<feature type="disulfide bond" evidence="2">
    <location>
        <begin position="58"/>
        <end position="85"/>
    </location>
</feature>
<sequence>MRLRTLPYLMVLVMCLATPSVNGQRRPRPGGKNKCKKFNLDNGKVRVKSKGRLAKLSCKRAYTMIEGDRFLSCVRQKWTGDLPKCIKGGCEEIYGIANGEAVELFQGGLMQ</sequence>
<keyword evidence="2" id="KW-0768">Sushi</keyword>
<comment type="caution">
    <text evidence="5">The sequence shown here is derived from an EMBL/GenBank/DDBJ whole genome shotgun (WGS) entry which is preliminary data.</text>
</comment>
<name>A0AAV2RN32_MEGNR</name>
<dbReference type="Gene3D" id="2.10.70.10">
    <property type="entry name" value="Complement Module, domain 1"/>
    <property type="match status" value="1"/>
</dbReference>
<keyword evidence="6" id="KW-1185">Reference proteome</keyword>
<keyword evidence="1 2" id="KW-1015">Disulfide bond</keyword>
<evidence type="ECO:0000256" key="3">
    <source>
        <dbReference type="SAM" id="SignalP"/>
    </source>
</evidence>
<evidence type="ECO:0000313" key="5">
    <source>
        <dbReference type="EMBL" id="CAL4130771.1"/>
    </source>
</evidence>
<dbReference type="SMART" id="SM00032">
    <property type="entry name" value="CCP"/>
    <property type="match status" value="1"/>
</dbReference>
<protein>
    <recommendedName>
        <fullName evidence="4">Sushi domain-containing protein</fullName>
    </recommendedName>
</protein>
<organism evidence="5 6">
    <name type="scientific">Meganyctiphanes norvegica</name>
    <name type="common">Northern krill</name>
    <name type="synonym">Thysanopoda norvegica</name>
    <dbReference type="NCBI Taxonomy" id="48144"/>
    <lineage>
        <taxon>Eukaryota</taxon>
        <taxon>Metazoa</taxon>
        <taxon>Ecdysozoa</taxon>
        <taxon>Arthropoda</taxon>
        <taxon>Crustacea</taxon>
        <taxon>Multicrustacea</taxon>
        <taxon>Malacostraca</taxon>
        <taxon>Eumalacostraca</taxon>
        <taxon>Eucarida</taxon>
        <taxon>Euphausiacea</taxon>
        <taxon>Euphausiidae</taxon>
        <taxon>Meganyctiphanes</taxon>
    </lineage>
</organism>
<comment type="caution">
    <text evidence="2">Lacks conserved residue(s) required for the propagation of feature annotation.</text>
</comment>
<dbReference type="EMBL" id="CAXKWB010026858">
    <property type="protein sequence ID" value="CAL4130771.1"/>
    <property type="molecule type" value="Genomic_DNA"/>
</dbReference>
<dbReference type="SUPFAM" id="SSF57535">
    <property type="entry name" value="Complement control module/SCR domain"/>
    <property type="match status" value="1"/>
</dbReference>
<evidence type="ECO:0000259" key="4">
    <source>
        <dbReference type="PROSITE" id="PS50923"/>
    </source>
</evidence>
<proteinExistence type="predicted"/>
<gene>
    <name evidence="5" type="ORF">MNOR_LOCUS26632</name>
</gene>
<feature type="signal peptide" evidence="3">
    <location>
        <begin position="1"/>
        <end position="23"/>
    </location>
</feature>
<feature type="domain" description="Sushi" evidence="4">
    <location>
        <begin position="33"/>
        <end position="87"/>
    </location>
</feature>
<dbReference type="InterPro" id="IPR035976">
    <property type="entry name" value="Sushi/SCR/CCP_sf"/>
</dbReference>
<evidence type="ECO:0000256" key="2">
    <source>
        <dbReference type="PROSITE-ProRule" id="PRU00302"/>
    </source>
</evidence>
<evidence type="ECO:0000256" key="1">
    <source>
        <dbReference type="ARBA" id="ARBA00023157"/>
    </source>
</evidence>
<reference evidence="5 6" key="1">
    <citation type="submission" date="2024-05" db="EMBL/GenBank/DDBJ databases">
        <authorList>
            <person name="Wallberg A."/>
        </authorList>
    </citation>
    <scope>NUCLEOTIDE SEQUENCE [LARGE SCALE GENOMIC DNA]</scope>
</reference>
<dbReference type="AlphaFoldDB" id="A0AAV2RN32"/>
<dbReference type="Proteomes" id="UP001497623">
    <property type="component" value="Unassembled WGS sequence"/>
</dbReference>
<dbReference type="PROSITE" id="PS50923">
    <property type="entry name" value="SUSHI"/>
    <property type="match status" value="1"/>
</dbReference>